<proteinExistence type="predicted"/>
<sequence length="168" mass="18750">MIAHLHPTAKLLEKMSERGTYWPDVESDLLKPETVTPVEGSRTRLRVCGVSWQGYVEPGKSEGHWVLVGVRPRDRAEEGTGTPVVGVPVRLSMPRSSGGSGRRWPSSWSELQGRLIEQGYRLEQGRTHIGVYDQGRRVSTLPVTSSDHRALVNACTQLRREAGIDVRR</sequence>
<organism evidence="1 2">
    <name type="scientific">Streptomyces phage Endor1</name>
    <dbReference type="NCBI Taxonomy" id="2740181"/>
    <lineage>
        <taxon>Viruses</taxon>
        <taxon>Duplodnaviria</taxon>
        <taxon>Heunggongvirae</taxon>
        <taxon>Uroviricota</taxon>
        <taxon>Caudoviricetes</taxon>
        <taxon>Arquatrovirinae</taxon>
        <taxon>Camvirus</taxon>
        <taxon>Camvirus endor1</taxon>
    </lineage>
</organism>
<accession>A0A7G4AWY5</accession>
<protein>
    <submittedName>
        <fullName evidence="1">Putative helicase</fullName>
    </submittedName>
</protein>
<evidence type="ECO:0000313" key="1">
    <source>
        <dbReference type="EMBL" id="QMP84525.1"/>
    </source>
</evidence>
<dbReference type="EMBL" id="MT711978">
    <property type="protein sequence ID" value="QMP84525.1"/>
    <property type="molecule type" value="Genomic_DNA"/>
</dbReference>
<gene>
    <name evidence="1" type="ORF">HUN43_00047</name>
</gene>
<reference evidence="1 2" key="1">
    <citation type="submission" date="2020-07" db="EMBL/GenBank/DDBJ databases">
        <title>Streptomyces phage Genome sequencing and assembly.</title>
        <authorList>
            <person name="Sharma V."/>
            <person name="Hardy A."/>
            <person name="Frunzke J."/>
        </authorList>
    </citation>
    <scope>NUCLEOTIDE SEQUENCE [LARGE SCALE GENOMIC DNA]</scope>
</reference>
<keyword evidence="1" id="KW-0067">ATP-binding</keyword>
<dbReference type="GO" id="GO:0004386">
    <property type="term" value="F:helicase activity"/>
    <property type="evidence" value="ECO:0007669"/>
    <property type="project" value="UniProtKB-KW"/>
</dbReference>
<keyword evidence="1" id="KW-0378">Hydrolase</keyword>
<dbReference type="Proteomes" id="UP000515857">
    <property type="component" value="Segment"/>
</dbReference>
<keyword evidence="1" id="KW-0347">Helicase</keyword>
<evidence type="ECO:0000313" key="2">
    <source>
        <dbReference type="Proteomes" id="UP000515857"/>
    </source>
</evidence>
<keyword evidence="1" id="KW-0547">Nucleotide-binding</keyword>
<name>A0A7G4AWY5_9CAUD</name>
<keyword evidence="2" id="KW-1185">Reference proteome</keyword>